<keyword evidence="1" id="KW-0802">TPR repeat</keyword>
<protein>
    <submittedName>
        <fullName evidence="4">CHAT domain-containing protein</fullName>
    </submittedName>
</protein>
<dbReference type="PROSITE" id="PS50005">
    <property type="entry name" value="TPR"/>
    <property type="match status" value="1"/>
</dbReference>
<feature type="domain" description="CHAT" evidence="3">
    <location>
        <begin position="682"/>
        <end position="1032"/>
    </location>
</feature>
<reference evidence="4" key="1">
    <citation type="submission" date="2021-05" db="EMBL/GenBank/DDBJ databases">
        <authorList>
            <person name="Pietrasiak N."/>
            <person name="Ward R."/>
            <person name="Stajich J.E."/>
            <person name="Kurbessoian T."/>
        </authorList>
    </citation>
    <scope>NUCLEOTIDE SEQUENCE</scope>
    <source>
        <strain evidence="4">CPER-KK1</strain>
    </source>
</reference>
<name>A0A951PGT6_9CYAN</name>
<dbReference type="EMBL" id="JAHHIF010000004">
    <property type="protein sequence ID" value="MBW4543575.1"/>
    <property type="molecule type" value="Genomic_DNA"/>
</dbReference>
<proteinExistence type="predicted"/>
<dbReference type="SMART" id="SM00028">
    <property type="entry name" value="TPR"/>
    <property type="match status" value="7"/>
</dbReference>
<reference evidence="4" key="2">
    <citation type="journal article" date="2022" name="Microbiol. Resour. Announc.">
        <title>Metagenome Sequencing to Explore Phylogenomics of Terrestrial Cyanobacteria.</title>
        <authorList>
            <person name="Ward R.D."/>
            <person name="Stajich J.E."/>
            <person name="Johansen J.R."/>
            <person name="Huntemann M."/>
            <person name="Clum A."/>
            <person name="Foster B."/>
            <person name="Foster B."/>
            <person name="Roux S."/>
            <person name="Palaniappan K."/>
            <person name="Varghese N."/>
            <person name="Mukherjee S."/>
            <person name="Reddy T.B.K."/>
            <person name="Daum C."/>
            <person name="Copeland A."/>
            <person name="Chen I.A."/>
            <person name="Ivanova N.N."/>
            <person name="Kyrpides N.C."/>
            <person name="Shapiro N."/>
            <person name="Eloe-Fadrosh E.A."/>
            <person name="Pietrasiak N."/>
        </authorList>
    </citation>
    <scope>NUCLEOTIDE SEQUENCE</scope>
    <source>
        <strain evidence="4">CPER-KK1</strain>
    </source>
</reference>
<dbReference type="AlphaFoldDB" id="A0A951PGT6"/>
<feature type="region of interest" description="Disordered" evidence="2">
    <location>
        <begin position="971"/>
        <end position="1017"/>
    </location>
</feature>
<gene>
    <name evidence="4" type="ORF">KME25_03865</name>
</gene>
<dbReference type="InterPro" id="IPR019734">
    <property type="entry name" value="TPR_rpt"/>
</dbReference>
<evidence type="ECO:0000313" key="5">
    <source>
        <dbReference type="Proteomes" id="UP000753908"/>
    </source>
</evidence>
<sequence length="1034" mass="114999">MPSPLKYLSFAVATLILTFISERSLIGATVNNVAYRSLALSEQTNSRLPVQTSDSEAERLFREGVEQLGREQRLEARQSFEQALDIERKLGEPEIEDEASRIQAIEELRSWVSIYTPLKDANDTVEFSKTTLALAREQKDRDKELEALITLGDAYISLGEYEQAVESARASVTLAQELQNLQAKASAFITLASAYESLASSKSEYQKATKAAISGLTTAWKIKDHFSEMKALAILSSVYSSISEEQNAIIFAKQALKVAKLNNISNPVAPPLLTLAGVYLKEQNYQNVIASTEKGIISLQDLQQPETEGAASVMQSLAYFATENYQQSLDLAERGLAIAQDVESPLVEALALIGLSLNYSEGRDLEKALELINESRSIAQEKDNPELEALTLEVRAEIYRNAQQKESAIASYQEALSITDSFSALAGIARLYQESNLLATAITYYKQAVNKNEAQERRVIPGLPSWLEESFGQGIQNINGLQSTEVYRSLTSLLLLENRRLEAQQVLELLKGQELREYTGDPKVNFTESGEPASLTITPAEEQIIREYGSLISFGYQLNECQQTDCSQLEELLEQRESLTKQYYQAIGRLETVIQDNKETDEAFVDPSQFALKAQSIVEAQPNTVLIYPLVMEDKLWLLWASKGGILKSVEVSGVSQAELEVTALRFRQLLQNRLSNLEEVQATGKQLYDWLVKPLEQELQANNIKNLVFSLDRSARYIPMATLFDGEKYLIETYSISTLVSANLTKTQLPIQEQKLAGRPFNFQRVNASAGERIPAIPDQQEMRLLAMGVSEAVGGFQALPSVIDELDVIVRRDSLDPKGIYPGQEFLNQDFNFFTLRDNLLNHELLHIATHSEFVPGRANQSYLLLGTGEKLAIPTIKTWLDLRNINTVVLSACETALGGPGLDGREIAAIGYYFLKSGASNVVASLWNVDDQSTRILMEQFYENLSKGTPDSPVMKAKALRQAQLRLLNGGNPTDPGLSRLGQAPRVNAPQRSQSAEQEEENLPPTSNTSNRSPFRHPYYWSPFILMGSGM</sequence>
<evidence type="ECO:0000256" key="2">
    <source>
        <dbReference type="SAM" id="MobiDB-lite"/>
    </source>
</evidence>
<organism evidence="4 5">
    <name type="scientific">Symplocastrum torsivum CPER-KK1</name>
    <dbReference type="NCBI Taxonomy" id="450513"/>
    <lineage>
        <taxon>Bacteria</taxon>
        <taxon>Bacillati</taxon>
        <taxon>Cyanobacteriota</taxon>
        <taxon>Cyanophyceae</taxon>
        <taxon>Oscillatoriophycideae</taxon>
        <taxon>Oscillatoriales</taxon>
        <taxon>Microcoleaceae</taxon>
        <taxon>Symplocastrum</taxon>
    </lineage>
</organism>
<accession>A0A951PGT6</accession>
<dbReference type="SUPFAM" id="SSF48452">
    <property type="entry name" value="TPR-like"/>
    <property type="match status" value="3"/>
</dbReference>
<evidence type="ECO:0000313" key="4">
    <source>
        <dbReference type="EMBL" id="MBW4543575.1"/>
    </source>
</evidence>
<feature type="compositionally biased region" description="Polar residues" evidence="2">
    <location>
        <begin position="1007"/>
        <end position="1016"/>
    </location>
</feature>
<dbReference type="Pfam" id="PF12770">
    <property type="entry name" value="CHAT"/>
    <property type="match status" value="1"/>
</dbReference>
<dbReference type="InterPro" id="IPR024983">
    <property type="entry name" value="CHAT_dom"/>
</dbReference>
<dbReference type="Gene3D" id="1.25.40.10">
    <property type="entry name" value="Tetratricopeptide repeat domain"/>
    <property type="match status" value="3"/>
</dbReference>
<evidence type="ECO:0000259" key="3">
    <source>
        <dbReference type="Pfam" id="PF12770"/>
    </source>
</evidence>
<dbReference type="InterPro" id="IPR011990">
    <property type="entry name" value="TPR-like_helical_dom_sf"/>
</dbReference>
<dbReference type="Pfam" id="PF13181">
    <property type="entry name" value="TPR_8"/>
    <property type="match status" value="2"/>
</dbReference>
<feature type="repeat" description="TPR" evidence="1">
    <location>
        <begin position="145"/>
        <end position="178"/>
    </location>
</feature>
<dbReference type="PANTHER" id="PTHR10098:SF108">
    <property type="entry name" value="TETRATRICOPEPTIDE REPEAT PROTEIN 28"/>
    <property type="match status" value="1"/>
</dbReference>
<comment type="caution">
    <text evidence="4">The sequence shown here is derived from an EMBL/GenBank/DDBJ whole genome shotgun (WGS) entry which is preliminary data.</text>
</comment>
<evidence type="ECO:0000256" key="1">
    <source>
        <dbReference type="PROSITE-ProRule" id="PRU00339"/>
    </source>
</evidence>
<dbReference type="PANTHER" id="PTHR10098">
    <property type="entry name" value="RAPSYN-RELATED"/>
    <property type="match status" value="1"/>
</dbReference>
<dbReference type="Proteomes" id="UP000753908">
    <property type="component" value="Unassembled WGS sequence"/>
</dbReference>